<evidence type="ECO:0000313" key="2">
    <source>
        <dbReference type="EMBL" id="MFB9571957.1"/>
    </source>
</evidence>
<dbReference type="RefSeq" id="WP_345518984.1">
    <property type="nucleotide sequence ID" value="NZ_BAAAXD010000051.1"/>
</dbReference>
<accession>A0ABV5R3U9</accession>
<comment type="caution">
    <text evidence="2">The sequence shown here is derived from an EMBL/GenBank/DDBJ whole genome shotgun (WGS) entry which is preliminary data.</text>
</comment>
<dbReference type="EMBL" id="JBHMCG010000027">
    <property type="protein sequence ID" value="MFB9571957.1"/>
    <property type="molecule type" value="Genomic_DNA"/>
</dbReference>
<organism evidence="2 3">
    <name type="scientific">Streptomyces yanii</name>
    <dbReference type="NCBI Taxonomy" id="78510"/>
    <lineage>
        <taxon>Bacteria</taxon>
        <taxon>Bacillati</taxon>
        <taxon>Actinomycetota</taxon>
        <taxon>Actinomycetes</taxon>
        <taxon>Kitasatosporales</taxon>
        <taxon>Streptomycetaceae</taxon>
        <taxon>Streptomyces</taxon>
    </lineage>
</organism>
<dbReference type="Proteomes" id="UP001589710">
    <property type="component" value="Unassembled WGS sequence"/>
</dbReference>
<evidence type="ECO:0000256" key="1">
    <source>
        <dbReference type="SAM" id="MobiDB-lite"/>
    </source>
</evidence>
<feature type="region of interest" description="Disordered" evidence="1">
    <location>
        <begin position="66"/>
        <end position="85"/>
    </location>
</feature>
<sequence length="106" mass="11425">MSAPTFAEANGKASSVETHRCTRSKDYCIVIEYTEASPHRVPLIIAHKVSGKKGHAYWARWTYRKSGGGSKVSGWKKSSWTGDNGRAPGVAVETLWATADGQAGTN</sequence>
<gene>
    <name evidence="2" type="ORF">ACFFTL_06325</name>
</gene>
<evidence type="ECO:0000313" key="3">
    <source>
        <dbReference type="Proteomes" id="UP001589710"/>
    </source>
</evidence>
<keyword evidence="3" id="KW-1185">Reference proteome</keyword>
<reference evidence="2 3" key="1">
    <citation type="submission" date="2024-09" db="EMBL/GenBank/DDBJ databases">
        <authorList>
            <person name="Sun Q."/>
            <person name="Mori K."/>
        </authorList>
    </citation>
    <scope>NUCLEOTIDE SEQUENCE [LARGE SCALE GENOMIC DNA]</scope>
    <source>
        <strain evidence="2 3">JCM 3331</strain>
    </source>
</reference>
<protein>
    <submittedName>
        <fullName evidence="2">Uncharacterized protein</fullName>
    </submittedName>
</protein>
<proteinExistence type="predicted"/>
<name>A0ABV5R3U9_9ACTN</name>